<dbReference type="Pfam" id="PF13085">
    <property type="entry name" value="Fer2_3"/>
    <property type="match status" value="1"/>
</dbReference>
<dbReference type="GO" id="GO:0051539">
    <property type="term" value="F:4 iron, 4 sulfur cluster binding"/>
    <property type="evidence" value="ECO:0007669"/>
    <property type="project" value="UniProtKB-KW"/>
</dbReference>
<dbReference type="GO" id="GO:0006099">
    <property type="term" value="P:tricarboxylic acid cycle"/>
    <property type="evidence" value="ECO:0007669"/>
    <property type="project" value="UniProtKB-KW"/>
</dbReference>
<keyword evidence="5" id="KW-0004">4Fe-4S</keyword>
<dbReference type="Gene3D" id="1.10.1060.10">
    <property type="entry name" value="Alpha-helical ferredoxin"/>
    <property type="match status" value="1"/>
</dbReference>
<dbReference type="GO" id="GO:0008177">
    <property type="term" value="F:succinate dehydrogenase (quinone) activity"/>
    <property type="evidence" value="ECO:0007669"/>
    <property type="project" value="UniProtKB-EC"/>
</dbReference>
<evidence type="ECO:0000256" key="12">
    <source>
        <dbReference type="ARBA" id="ARBA00023291"/>
    </source>
</evidence>
<evidence type="ECO:0000256" key="13">
    <source>
        <dbReference type="ARBA" id="ARBA00034078"/>
    </source>
</evidence>
<dbReference type="GO" id="GO:0051537">
    <property type="term" value="F:2 iron, 2 sulfur cluster binding"/>
    <property type="evidence" value="ECO:0007669"/>
    <property type="project" value="UniProtKB-KW"/>
</dbReference>
<evidence type="ECO:0000313" key="15">
    <source>
        <dbReference type="EMBL" id="QJR35043.1"/>
    </source>
</evidence>
<gene>
    <name evidence="15" type="ORF">HKW67_05715</name>
</gene>
<accession>A0A6M4IJX1</accession>
<evidence type="ECO:0000256" key="1">
    <source>
        <dbReference type="ARBA" id="ARBA00001927"/>
    </source>
</evidence>
<reference evidence="15 16" key="1">
    <citation type="submission" date="2020-05" db="EMBL/GenBank/DDBJ databases">
        <title>Complete genome sequence of Gemmatimonas greenlandica TET16.</title>
        <authorList>
            <person name="Zeng Y."/>
        </authorList>
    </citation>
    <scope>NUCLEOTIDE SEQUENCE [LARGE SCALE GENOMIC DNA]</scope>
    <source>
        <strain evidence="15 16">TET16</strain>
    </source>
</reference>
<evidence type="ECO:0000256" key="2">
    <source>
        <dbReference type="ARBA" id="ARBA00001966"/>
    </source>
</evidence>
<dbReference type="InterPro" id="IPR050573">
    <property type="entry name" value="SDH/FRD_Iron-Sulfur"/>
</dbReference>
<evidence type="ECO:0000256" key="3">
    <source>
        <dbReference type="ARBA" id="ARBA00009433"/>
    </source>
</evidence>
<keyword evidence="12" id="KW-0003">3Fe-4S</keyword>
<dbReference type="InterPro" id="IPR025192">
    <property type="entry name" value="Succ_DH/fum_Rdtase_N"/>
</dbReference>
<dbReference type="SUPFAM" id="SSF54292">
    <property type="entry name" value="2Fe-2S ferredoxin-like"/>
    <property type="match status" value="1"/>
</dbReference>
<dbReference type="KEGG" id="ggr:HKW67_05715"/>
<proteinExistence type="inferred from homology"/>
<keyword evidence="6" id="KW-0816">Tricarboxylic acid cycle</keyword>
<dbReference type="InterPro" id="IPR017900">
    <property type="entry name" value="4Fe4S_Fe_S_CS"/>
</dbReference>
<organism evidence="15 16">
    <name type="scientific">Gemmatimonas groenlandica</name>
    <dbReference type="NCBI Taxonomy" id="2732249"/>
    <lineage>
        <taxon>Bacteria</taxon>
        <taxon>Pseudomonadati</taxon>
        <taxon>Gemmatimonadota</taxon>
        <taxon>Gemmatimonadia</taxon>
        <taxon>Gemmatimonadales</taxon>
        <taxon>Gemmatimonadaceae</taxon>
        <taxon>Gemmatimonas</taxon>
    </lineage>
</organism>
<comment type="cofactor">
    <cofactor evidence="2">
        <name>[4Fe-4S] cluster</name>
        <dbReference type="ChEBI" id="CHEBI:49883"/>
    </cofactor>
</comment>
<keyword evidence="16" id="KW-1185">Reference proteome</keyword>
<dbReference type="PROSITE" id="PS00198">
    <property type="entry name" value="4FE4S_FER_1"/>
    <property type="match status" value="1"/>
</dbReference>
<dbReference type="GO" id="GO:0009055">
    <property type="term" value="F:electron transfer activity"/>
    <property type="evidence" value="ECO:0007669"/>
    <property type="project" value="InterPro"/>
</dbReference>
<dbReference type="AlphaFoldDB" id="A0A6M4IJX1"/>
<dbReference type="GO" id="GO:0046872">
    <property type="term" value="F:metal ion binding"/>
    <property type="evidence" value="ECO:0007669"/>
    <property type="project" value="UniProtKB-KW"/>
</dbReference>
<evidence type="ECO:0000259" key="14">
    <source>
        <dbReference type="PROSITE" id="PS51379"/>
    </source>
</evidence>
<dbReference type="GO" id="GO:0051538">
    <property type="term" value="F:3 iron, 4 sulfur cluster binding"/>
    <property type="evidence" value="ECO:0007669"/>
    <property type="project" value="UniProtKB-KW"/>
</dbReference>
<sequence length="256" mass="27302">MKLTLNVWRQPASQAPGKLETYTLDGVSADMSFLEMFDLLNEQLTTEGKVPVAFAHDCREGICGSCSMMINGQAHGPWAGAATCQLHMRAFKDGDIITVEPWRASAFPIVKDLVVNRGSFDRIIQAGGYVSVNTGGARDANSILIGKDTVEEAMDAAACIGCGACVAACPNASASLFTGAKITHLGMLPQGQPERDTRALAMVEQMDIEGFGHCTLVGECQEACPKEISIDVIKKMNRDYLVASAKRQEPKAASAS</sequence>
<dbReference type="Proteomes" id="UP000500938">
    <property type="component" value="Chromosome"/>
</dbReference>
<dbReference type="PANTHER" id="PTHR11921:SF41">
    <property type="entry name" value="SUCCINATE DEHYDROGENASE"/>
    <property type="match status" value="1"/>
</dbReference>
<dbReference type="Gene3D" id="3.10.20.30">
    <property type="match status" value="1"/>
</dbReference>
<protein>
    <recommendedName>
        <fullName evidence="4">succinate dehydrogenase</fullName>
        <ecNumber evidence="4">1.3.5.1</ecNumber>
    </recommendedName>
</protein>
<comment type="similarity">
    <text evidence="3">Belongs to the succinate dehydrogenase/fumarate reductase iron-sulfur protein family.</text>
</comment>
<keyword evidence="10" id="KW-0408">Iron</keyword>
<keyword evidence="11" id="KW-0411">Iron-sulfur</keyword>
<dbReference type="EMBL" id="CP053085">
    <property type="protein sequence ID" value="QJR35043.1"/>
    <property type="molecule type" value="Genomic_DNA"/>
</dbReference>
<comment type="cofactor">
    <cofactor evidence="13">
        <name>[2Fe-2S] cluster</name>
        <dbReference type="ChEBI" id="CHEBI:190135"/>
    </cofactor>
</comment>
<evidence type="ECO:0000256" key="5">
    <source>
        <dbReference type="ARBA" id="ARBA00022485"/>
    </source>
</evidence>
<evidence type="ECO:0000256" key="4">
    <source>
        <dbReference type="ARBA" id="ARBA00012792"/>
    </source>
</evidence>
<keyword evidence="7" id="KW-0001">2Fe-2S</keyword>
<keyword evidence="9" id="KW-0560">Oxidoreductase</keyword>
<dbReference type="PROSITE" id="PS51379">
    <property type="entry name" value="4FE4S_FER_2"/>
    <property type="match status" value="1"/>
</dbReference>
<evidence type="ECO:0000256" key="6">
    <source>
        <dbReference type="ARBA" id="ARBA00022532"/>
    </source>
</evidence>
<dbReference type="InterPro" id="IPR017896">
    <property type="entry name" value="4Fe4S_Fe-S-bd"/>
</dbReference>
<evidence type="ECO:0000256" key="9">
    <source>
        <dbReference type="ARBA" id="ARBA00023002"/>
    </source>
</evidence>
<dbReference type="NCBIfam" id="TIGR00384">
    <property type="entry name" value="dhsB"/>
    <property type="match status" value="1"/>
</dbReference>
<dbReference type="Pfam" id="PF13183">
    <property type="entry name" value="Fer4_8"/>
    <property type="match status" value="1"/>
</dbReference>
<feature type="domain" description="4Fe-4S ferredoxin-type" evidence="14">
    <location>
        <begin position="150"/>
        <end position="179"/>
    </location>
</feature>
<evidence type="ECO:0000256" key="10">
    <source>
        <dbReference type="ARBA" id="ARBA00023004"/>
    </source>
</evidence>
<dbReference type="PANTHER" id="PTHR11921">
    <property type="entry name" value="SUCCINATE DEHYDROGENASE IRON-SULFUR PROTEIN"/>
    <property type="match status" value="1"/>
</dbReference>
<dbReference type="InterPro" id="IPR036010">
    <property type="entry name" value="2Fe-2S_ferredoxin-like_sf"/>
</dbReference>
<evidence type="ECO:0000256" key="7">
    <source>
        <dbReference type="ARBA" id="ARBA00022714"/>
    </source>
</evidence>
<comment type="cofactor">
    <cofactor evidence="1">
        <name>[3Fe-4S] cluster</name>
        <dbReference type="ChEBI" id="CHEBI:21137"/>
    </cofactor>
</comment>
<dbReference type="InterPro" id="IPR009051">
    <property type="entry name" value="Helical_ferredxn"/>
</dbReference>
<dbReference type="InterPro" id="IPR006058">
    <property type="entry name" value="2Fe2S_fd_BS"/>
</dbReference>
<dbReference type="InterPro" id="IPR004489">
    <property type="entry name" value="Succ_DH/fum_Rdtase_Fe-S"/>
</dbReference>
<name>A0A6M4IJX1_9BACT</name>
<dbReference type="SUPFAM" id="SSF46548">
    <property type="entry name" value="alpha-helical ferredoxin"/>
    <property type="match status" value="1"/>
</dbReference>
<dbReference type="InterPro" id="IPR012675">
    <property type="entry name" value="Beta-grasp_dom_sf"/>
</dbReference>
<dbReference type="PROSITE" id="PS00197">
    <property type="entry name" value="2FE2S_FER_1"/>
    <property type="match status" value="1"/>
</dbReference>
<dbReference type="NCBIfam" id="NF005746">
    <property type="entry name" value="PRK07570.1"/>
    <property type="match status" value="1"/>
</dbReference>
<evidence type="ECO:0000256" key="8">
    <source>
        <dbReference type="ARBA" id="ARBA00022723"/>
    </source>
</evidence>
<dbReference type="EC" id="1.3.5.1" evidence="4"/>
<dbReference type="RefSeq" id="WP_171224471.1">
    <property type="nucleotide sequence ID" value="NZ_CP053085.1"/>
</dbReference>
<evidence type="ECO:0000313" key="16">
    <source>
        <dbReference type="Proteomes" id="UP000500938"/>
    </source>
</evidence>
<evidence type="ECO:0000256" key="11">
    <source>
        <dbReference type="ARBA" id="ARBA00023014"/>
    </source>
</evidence>
<keyword evidence="8" id="KW-0479">Metal-binding</keyword>
<dbReference type="GO" id="GO:0022904">
    <property type="term" value="P:respiratory electron transport chain"/>
    <property type="evidence" value="ECO:0007669"/>
    <property type="project" value="TreeGrafter"/>
</dbReference>